<dbReference type="PROSITE" id="PS50082">
    <property type="entry name" value="WD_REPEATS_2"/>
    <property type="match status" value="2"/>
</dbReference>
<dbReference type="OrthoDB" id="1284551at2759"/>
<dbReference type="eggNOG" id="KOG0290">
    <property type="taxonomic scope" value="Eukaryota"/>
</dbReference>
<keyword evidence="2" id="KW-0677">Repeat</keyword>
<dbReference type="STRING" id="645134.A0A0L0HKD7"/>
<reference evidence="5 6" key="1">
    <citation type="submission" date="2009-08" db="EMBL/GenBank/DDBJ databases">
        <title>The Genome Sequence of Spizellomyces punctatus strain DAOM BR117.</title>
        <authorList>
            <consortium name="The Broad Institute Genome Sequencing Platform"/>
            <person name="Russ C."/>
            <person name="Cuomo C."/>
            <person name="Shea T."/>
            <person name="Young S.K."/>
            <person name="Zeng Q."/>
            <person name="Koehrsen M."/>
            <person name="Haas B."/>
            <person name="Borodovsky M."/>
            <person name="Guigo R."/>
            <person name="Alvarado L."/>
            <person name="Berlin A."/>
            <person name="Bochicchio J."/>
            <person name="Borenstein D."/>
            <person name="Chapman S."/>
            <person name="Chen Z."/>
            <person name="Engels R."/>
            <person name="Freedman E."/>
            <person name="Gellesch M."/>
            <person name="Goldberg J."/>
            <person name="Griggs A."/>
            <person name="Gujja S."/>
            <person name="Heiman D."/>
            <person name="Hepburn T."/>
            <person name="Howarth C."/>
            <person name="Jen D."/>
            <person name="Larson L."/>
            <person name="Lewis B."/>
            <person name="Mehta T."/>
            <person name="Park D."/>
            <person name="Pearson M."/>
            <person name="Roberts A."/>
            <person name="Saif S."/>
            <person name="Shenoy N."/>
            <person name="Sisk P."/>
            <person name="Stolte C."/>
            <person name="Sykes S."/>
            <person name="Thomson T."/>
            <person name="Walk T."/>
            <person name="White J."/>
            <person name="Yandava C."/>
            <person name="Burger G."/>
            <person name="Gray M.W."/>
            <person name="Holland P.W.H."/>
            <person name="King N."/>
            <person name="Lang F.B.F."/>
            <person name="Roger A.J."/>
            <person name="Ruiz-Trillo I."/>
            <person name="Lander E."/>
            <person name="Nusbaum C."/>
        </authorList>
    </citation>
    <scope>NUCLEOTIDE SEQUENCE [LARGE SCALE GENOMIC DNA]</scope>
    <source>
        <strain evidence="5 6">DAOM BR117</strain>
    </source>
</reference>
<feature type="region of interest" description="Disordered" evidence="4">
    <location>
        <begin position="98"/>
        <end position="123"/>
    </location>
</feature>
<dbReference type="InterPro" id="IPR001680">
    <property type="entry name" value="WD40_rpt"/>
</dbReference>
<accession>A0A0L0HKD7</accession>
<evidence type="ECO:0000256" key="1">
    <source>
        <dbReference type="ARBA" id="ARBA00022574"/>
    </source>
</evidence>
<feature type="repeat" description="WD" evidence="3">
    <location>
        <begin position="287"/>
        <end position="329"/>
    </location>
</feature>
<dbReference type="PROSITE" id="PS00678">
    <property type="entry name" value="WD_REPEATS_1"/>
    <property type="match status" value="1"/>
</dbReference>
<dbReference type="RefSeq" id="XP_016609394.1">
    <property type="nucleotide sequence ID" value="XM_016751443.1"/>
</dbReference>
<feature type="repeat" description="WD" evidence="3">
    <location>
        <begin position="182"/>
        <end position="223"/>
    </location>
</feature>
<gene>
    <name evidence="5" type="ORF">SPPG_03167</name>
</gene>
<protein>
    <submittedName>
        <fullName evidence="5">Uncharacterized protein</fullName>
    </submittedName>
</protein>
<dbReference type="PROSITE" id="PS50294">
    <property type="entry name" value="WD_REPEATS_REGION"/>
    <property type="match status" value="2"/>
</dbReference>
<dbReference type="InParanoid" id="A0A0L0HKD7"/>
<dbReference type="EMBL" id="KQ257454">
    <property type="protein sequence ID" value="KND01355.1"/>
    <property type="molecule type" value="Genomic_DNA"/>
</dbReference>
<dbReference type="OMA" id="TIAMDAC"/>
<dbReference type="Proteomes" id="UP000053201">
    <property type="component" value="Unassembled WGS sequence"/>
</dbReference>
<keyword evidence="1 3" id="KW-0853">WD repeat</keyword>
<dbReference type="InterPro" id="IPR045159">
    <property type="entry name" value="DCAF7-like"/>
</dbReference>
<sequence length="369" mass="40700">MASQKELYSYNAPWSVYGLHWSQRPGTFRLGLGSFIEDQGNKVQIIELYDRDADFVLVDEVDHQYPCTKLLWQPYKATNSPDLFATTGDFLRVWEVKNSSDGSSDDRGSSTVANMGGGERTKIVPRATLRNQRRTELAGRDSCAPITSMDWNETDPNIVITSSIDTTCTVWDLSTLQAKTQLIAHDKEVYDVAFSRGNDVFASVGADGSLRMFDLRNLEHSTILYEVGPVPREAEVPTMVDQASDGLPLLRLSWNKQDPNYIATFQTGSSAVLIMDIRVPAIPVTELRGHGSAVTAIGWAPHSSSHICSSGDDAQALVWDISQNNKEKQIQDPLLAYSAEGPINQLMWSASSPDWIAISLGSTVQALRV</sequence>
<dbReference type="PANTHER" id="PTHR19919">
    <property type="entry name" value="WD REPEAT CONTAINING PROTEIN"/>
    <property type="match status" value="1"/>
</dbReference>
<evidence type="ECO:0000256" key="4">
    <source>
        <dbReference type="SAM" id="MobiDB-lite"/>
    </source>
</evidence>
<keyword evidence="6" id="KW-1185">Reference proteome</keyword>
<evidence type="ECO:0000313" key="5">
    <source>
        <dbReference type="EMBL" id="KND01355.1"/>
    </source>
</evidence>
<dbReference type="FunCoup" id="A0A0L0HKD7">
    <property type="interactions" value="507"/>
</dbReference>
<name>A0A0L0HKD7_SPIPD</name>
<dbReference type="AlphaFoldDB" id="A0A0L0HKD7"/>
<evidence type="ECO:0000313" key="6">
    <source>
        <dbReference type="Proteomes" id="UP000053201"/>
    </source>
</evidence>
<dbReference type="GeneID" id="27686702"/>
<dbReference type="SUPFAM" id="SSF50978">
    <property type="entry name" value="WD40 repeat-like"/>
    <property type="match status" value="1"/>
</dbReference>
<dbReference type="InterPro" id="IPR019775">
    <property type="entry name" value="WD40_repeat_CS"/>
</dbReference>
<evidence type="ECO:0000256" key="2">
    <source>
        <dbReference type="ARBA" id="ARBA00022737"/>
    </source>
</evidence>
<proteinExistence type="predicted"/>
<organism evidence="5 6">
    <name type="scientific">Spizellomyces punctatus (strain DAOM BR117)</name>
    <dbReference type="NCBI Taxonomy" id="645134"/>
    <lineage>
        <taxon>Eukaryota</taxon>
        <taxon>Fungi</taxon>
        <taxon>Fungi incertae sedis</taxon>
        <taxon>Chytridiomycota</taxon>
        <taxon>Chytridiomycota incertae sedis</taxon>
        <taxon>Chytridiomycetes</taxon>
        <taxon>Spizellomycetales</taxon>
        <taxon>Spizellomycetaceae</taxon>
        <taxon>Spizellomyces</taxon>
    </lineage>
</organism>
<evidence type="ECO:0000256" key="3">
    <source>
        <dbReference type="PROSITE-ProRule" id="PRU00221"/>
    </source>
</evidence>
<dbReference type="VEuPathDB" id="FungiDB:SPPG_03167"/>
<dbReference type="InterPro" id="IPR036322">
    <property type="entry name" value="WD40_repeat_dom_sf"/>
</dbReference>
<dbReference type="SMART" id="SM00320">
    <property type="entry name" value="WD40"/>
    <property type="match status" value="4"/>
</dbReference>
<dbReference type="InterPro" id="IPR015943">
    <property type="entry name" value="WD40/YVTN_repeat-like_dom_sf"/>
</dbReference>
<dbReference type="Gene3D" id="2.130.10.10">
    <property type="entry name" value="YVTN repeat-like/Quinoprotein amine dehydrogenase"/>
    <property type="match status" value="1"/>
</dbReference>
<dbReference type="Pfam" id="PF00400">
    <property type="entry name" value="WD40"/>
    <property type="match status" value="3"/>
</dbReference>